<sequence>MLSVVAIFFVSNIVYSYESPANDRGLKVVPLIPDKREEVNAAKAITDAIYKTTTSPAFDKINSNGTSTSPSRRICRERIFGFMFGICQGCFIEADQKMELNNQHGDIAIIPWGKLNETGTRCCDEKCSLADIKKLCCDSAISAS</sequence>
<organism evidence="2 3">
    <name type="scientific">Plectus sambesii</name>
    <dbReference type="NCBI Taxonomy" id="2011161"/>
    <lineage>
        <taxon>Eukaryota</taxon>
        <taxon>Metazoa</taxon>
        <taxon>Ecdysozoa</taxon>
        <taxon>Nematoda</taxon>
        <taxon>Chromadorea</taxon>
        <taxon>Plectida</taxon>
        <taxon>Plectina</taxon>
        <taxon>Plectoidea</taxon>
        <taxon>Plectidae</taxon>
        <taxon>Plectus</taxon>
    </lineage>
</organism>
<evidence type="ECO:0000313" key="2">
    <source>
        <dbReference type="Proteomes" id="UP000887566"/>
    </source>
</evidence>
<evidence type="ECO:0000313" key="3">
    <source>
        <dbReference type="WBParaSite" id="PSAMB.scaffold183size68339.g3086.t1"/>
    </source>
</evidence>
<name>A0A914VE53_9BILA</name>
<feature type="chain" id="PRO_5037938711" evidence="1">
    <location>
        <begin position="17"/>
        <end position="144"/>
    </location>
</feature>
<reference evidence="3" key="1">
    <citation type="submission" date="2022-11" db="UniProtKB">
        <authorList>
            <consortium name="WormBaseParasite"/>
        </authorList>
    </citation>
    <scope>IDENTIFICATION</scope>
</reference>
<dbReference type="PROSITE" id="PS00262">
    <property type="entry name" value="INSULIN"/>
    <property type="match status" value="1"/>
</dbReference>
<feature type="signal peptide" evidence="1">
    <location>
        <begin position="1"/>
        <end position="16"/>
    </location>
</feature>
<accession>A0A914VE53</accession>
<keyword evidence="2" id="KW-1185">Reference proteome</keyword>
<dbReference type="WBParaSite" id="PSAMB.scaffold183size68339.g3086.t1">
    <property type="protein sequence ID" value="PSAMB.scaffold183size68339.g3086.t1"/>
    <property type="gene ID" value="PSAMB.scaffold183size68339.g3086"/>
</dbReference>
<dbReference type="Proteomes" id="UP000887566">
    <property type="component" value="Unplaced"/>
</dbReference>
<dbReference type="AlphaFoldDB" id="A0A914VE53"/>
<proteinExistence type="predicted"/>
<protein>
    <submittedName>
        <fullName evidence="3">Uncharacterized protein</fullName>
    </submittedName>
</protein>
<dbReference type="InterPro" id="IPR022353">
    <property type="entry name" value="Insulin_CS"/>
</dbReference>
<keyword evidence="1" id="KW-0732">Signal</keyword>
<evidence type="ECO:0000256" key="1">
    <source>
        <dbReference type="SAM" id="SignalP"/>
    </source>
</evidence>